<accession>A0A1M5HUG7</accession>
<keyword evidence="1" id="KW-0472">Membrane</keyword>
<feature type="chain" id="PRO_5012861240" description="Glycoprotein" evidence="2">
    <location>
        <begin position="37"/>
        <end position="731"/>
    </location>
</feature>
<protein>
    <recommendedName>
        <fullName evidence="5">Glycoprotein</fullName>
    </recommendedName>
</protein>
<dbReference type="EMBL" id="FQVU01000002">
    <property type="protein sequence ID" value="SHG19624.1"/>
    <property type="molecule type" value="Genomic_DNA"/>
</dbReference>
<organism evidence="3 4">
    <name type="scientific">Jatrophihabitans endophyticus</name>
    <dbReference type="NCBI Taxonomy" id="1206085"/>
    <lineage>
        <taxon>Bacteria</taxon>
        <taxon>Bacillati</taxon>
        <taxon>Actinomycetota</taxon>
        <taxon>Actinomycetes</taxon>
        <taxon>Jatrophihabitantales</taxon>
        <taxon>Jatrophihabitantaceae</taxon>
        <taxon>Jatrophihabitans</taxon>
    </lineage>
</organism>
<proteinExistence type="predicted"/>
<dbReference type="Pfam" id="PF19516">
    <property type="entry name" value="DUF6049"/>
    <property type="match status" value="1"/>
</dbReference>
<dbReference type="RefSeq" id="WP_073388437.1">
    <property type="nucleotide sequence ID" value="NZ_FQVU01000002.1"/>
</dbReference>
<evidence type="ECO:0000313" key="3">
    <source>
        <dbReference type="EMBL" id="SHG19624.1"/>
    </source>
</evidence>
<dbReference type="AlphaFoldDB" id="A0A1M5HUG7"/>
<evidence type="ECO:0000256" key="1">
    <source>
        <dbReference type="SAM" id="Phobius"/>
    </source>
</evidence>
<reference evidence="4" key="1">
    <citation type="submission" date="2016-11" db="EMBL/GenBank/DDBJ databases">
        <authorList>
            <person name="Varghese N."/>
            <person name="Submissions S."/>
        </authorList>
    </citation>
    <scope>NUCLEOTIDE SEQUENCE [LARGE SCALE GENOMIC DNA]</scope>
    <source>
        <strain evidence="4">DSM 45627</strain>
    </source>
</reference>
<evidence type="ECO:0008006" key="5">
    <source>
        <dbReference type="Google" id="ProtNLM"/>
    </source>
</evidence>
<dbReference type="InterPro" id="IPR046112">
    <property type="entry name" value="DUF6049"/>
</dbReference>
<evidence type="ECO:0000313" key="4">
    <source>
        <dbReference type="Proteomes" id="UP000186132"/>
    </source>
</evidence>
<dbReference type="OrthoDB" id="3797035at2"/>
<dbReference type="Proteomes" id="UP000186132">
    <property type="component" value="Unassembled WGS sequence"/>
</dbReference>
<dbReference type="STRING" id="1206085.SAMN05443575_1641"/>
<keyword evidence="1" id="KW-0812">Transmembrane</keyword>
<keyword evidence="2" id="KW-0732">Signal</keyword>
<name>A0A1M5HUG7_9ACTN</name>
<keyword evidence="4" id="KW-1185">Reference proteome</keyword>
<keyword evidence="1" id="KW-1133">Transmembrane helix</keyword>
<evidence type="ECO:0000256" key="2">
    <source>
        <dbReference type="SAM" id="SignalP"/>
    </source>
</evidence>
<feature type="transmembrane region" description="Helical" evidence="1">
    <location>
        <begin position="681"/>
        <end position="706"/>
    </location>
</feature>
<sequence>MTRPPRALRVLPALLVALTCATVPAAASSWAGPAHAQQQRAGSVQLRVVGMSPVAPARSETKRALTVTLDVTNTTGAPVSGVRITGRRGAPLQTQSALDEVVADRTPQPDGVGIAPTRPVSLDVPADGLAHRVVFRTTYGVPNDAGVCQCGDGVYPLYFAAEHVSSAGAVKQLDVAVSFLPSFLEQPKRVRVGWVWPLLDRPHRLLDETVFLDDDLAASVAGGRLDRALQVLERLDTKIPVTAVVDPELLDELEIMAETSYTVRTATGRTAGVGREAARSWLERLRMLLASTSRVRLSLTPYADPDVQSLAARQVHWTTTLPAGMARRVARALGGVDTADDVAWPAGGTVGRSALTTMAAAGVKTVVVDGSAVSPSRQGGRQVAIARLRTSAGTVAAAVASPTMTRLVEPAVTADDGSAATVPALTAEIAIRAAQAKNAAPYAVLTPSRYVDPDPARAVRAIETTSTSPFATPVGVADVGSALPARASTLRARAGSDTGGLPEANVTATEKAYADLPTVDTLLARATSARPLLAKLPRAVQRLTSSAWRTSGGAPGHAAGPQLAAALTRTVDRLVTGVHIVKPASSSYTLGSDSSSLPITVENELPYPVEIAVYVAAKDSVPGYSMVGTPRTRTIDPNTKQTLKVPSRLERSGRIPVAARLWTAKSTPLGPSVELSVRSTVFGAIGVVITVVAGGVLALALLVRFVRRLRRLRRKAAQRAARPTALAGEAP</sequence>
<feature type="signal peptide" evidence="2">
    <location>
        <begin position="1"/>
        <end position="36"/>
    </location>
</feature>
<gene>
    <name evidence="3" type="ORF">SAMN05443575_1641</name>
</gene>